<accession>A0A1Q9GG29</accession>
<evidence type="ECO:0000313" key="2">
    <source>
        <dbReference type="Proteomes" id="UP000186905"/>
    </source>
</evidence>
<gene>
    <name evidence="1" type="ORF">BIT28_21905</name>
</gene>
<dbReference type="Proteomes" id="UP000186905">
    <property type="component" value="Unassembled WGS sequence"/>
</dbReference>
<sequence length="76" mass="8805">MYDARHLSETVFYYQIYKKIEHIKTVWNIGSTITLIDCLLTKTMAWDDCFVAVYMLQKCNLLCMLCVALYQAGSPA</sequence>
<proteinExistence type="predicted"/>
<name>A0A1Q9GG29_9GAMM</name>
<organism evidence="1 2">
    <name type="scientific">Photobacterium proteolyticum</name>
    <dbReference type="NCBI Taxonomy" id="1903952"/>
    <lineage>
        <taxon>Bacteria</taxon>
        <taxon>Pseudomonadati</taxon>
        <taxon>Pseudomonadota</taxon>
        <taxon>Gammaproteobacteria</taxon>
        <taxon>Vibrionales</taxon>
        <taxon>Vibrionaceae</taxon>
        <taxon>Photobacterium</taxon>
    </lineage>
</organism>
<protein>
    <submittedName>
        <fullName evidence="1">Uncharacterized protein</fullName>
    </submittedName>
</protein>
<evidence type="ECO:0000313" key="1">
    <source>
        <dbReference type="EMBL" id="OLQ73384.1"/>
    </source>
</evidence>
<reference evidence="1 2" key="1">
    <citation type="submission" date="2016-09" db="EMBL/GenBank/DDBJ databases">
        <title>Photobacterium proteolyticum sp. nov. a protease producing bacterium isolated from ocean sediments of Laizhou Bay.</title>
        <authorList>
            <person name="Li Y."/>
        </authorList>
    </citation>
    <scope>NUCLEOTIDE SEQUENCE [LARGE SCALE GENOMIC DNA]</scope>
    <source>
        <strain evidence="1 2">13-12</strain>
    </source>
</reference>
<keyword evidence="2" id="KW-1185">Reference proteome</keyword>
<dbReference type="EMBL" id="MJIL01000087">
    <property type="protein sequence ID" value="OLQ73384.1"/>
    <property type="molecule type" value="Genomic_DNA"/>
</dbReference>
<comment type="caution">
    <text evidence="1">The sequence shown here is derived from an EMBL/GenBank/DDBJ whole genome shotgun (WGS) entry which is preliminary data.</text>
</comment>
<dbReference type="AlphaFoldDB" id="A0A1Q9GG29"/>